<proteinExistence type="predicted"/>
<dbReference type="Gene3D" id="3.40.50.2000">
    <property type="entry name" value="Glycogen Phosphorylase B"/>
    <property type="match status" value="1"/>
</dbReference>
<name>A0A1H0NU18_9CLOT</name>
<protein>
    <recommendedName>
        <fullName evidence="3">Glycosyl transferases group 1</fullName>
    </recommendedName>
</protein>
<gene>
    <name evidence="1" type="ORF">SAMN04488529_101956</name>
</gene>
<dbReference type="RefSeq" id="WP_089966326.1">
    <property type="nucleotide sequence ID" value="NZ_FNJM01000001.1"/>
</dbReference>
<accession>A0A1H0NU18</accession>
<dbReference type="AlphaFoldDB" id="A0A1H0NU18"/>
<evidence type="ECO:0000313" key="2">
    <source>
        <dbReference type="Proteomes" id="UP000198597"/>
    </source>
</evidence>
<dbReference type="STRING" id="94869.SAMN04488529_101956"/>
<reference evidence="1 2" key="1">
    <citation type="submission" date="2016-10" db="EMBL/GenBank/DDBJ databases">
        <authorList>
            <person name="de Groot N.N."/>
        </authorList>
    </citation>
    <scope>NUCLEOTIDE SEQUENCE [LARGE SCALE GENOMIC DNA]</scope>
    <source>
        <strain evidence="1 2">DSM 12272</strain>
    </source>
</reference>
<keyword evidence="2" id="KW-1185">Reference proteome</keyword>
<sequence>MNICKMKKSEKKLVMYNKKLISNMKLCRDLLRFGVENIDFKNENTLNLVVFSISQYYYFYKDVRCLGLIKNIITNESVNIKAKIYLYWQLVRQAFINIEAKDSIRLNEIYSYILRTIEMKNSIKVPLIKEEKAKDEKIAVFITNQFLANDNSPTKVLLSIAKTINDNFTGIEKIYIFNSREMPTSIEYYYYNPLVANYIEDYGDDILNWVMLEEDINRCEIYYDQGGKDTKVIKRIEEMLQSINKLNPKFIISIGGSSILSDLSNRFTNTYTIAISGELPISQGKYLVNTGEVNSITKTKINEYQYSLEIPISMSDIMISDNSENKYTRKELEISEDTFLISIVGNRLNAEVTKEFLKLCEDILAENKSAALIFIGSFDKESIKGKVDPKIYNKIYNISYAQNLVSAIELSNLYLNPIRFGGGLSSVVAIKTNIPVISTDVGDVAIYLTDEFKVNDYIEMKILVNKLIKEKELYEKYKDKTKEIYFKHIKSSWNGLIEYILKEEY</sequence>
<dbReference type="EMBL" id="FNJM01000001">
    <property type="protein sequence ID" value="SDO96169.1"/>
    <property type="molecule type" value="Genomic_DNA"/>
</dbReference>
<dbReference type="Proteomes" id="UP000198597">
    <property type="component" value="Unassembled WGS sequence"/>
</dbReference>
<dbReference type="OrthoDB" id="1883113at2"/>
<organism evidence="1 2">
    <name type="scientific">Clostridium gasigenes</name>
    <dbReference type="NCBI Taxonomy" id="94869"/>
    <lineage>
        <taxon>Bacteria</taxon>
        <taxon>Bacillati</taxon>
        <taxon>Bacillota</taxon>
        <taxon>Clostridia</taxon>
        <taxon>Eubacteriales</taxon>
        <taxon>Clostridiaceae</taxon>
        <taxon>Clostridium</taxon>
    </lineage>
</organism>
<dbReference type="SUPFAM" id="SSF53756">
    <property type="entry name" value="UDP-Glycosyltransferase/glycogen phosphorylase"/>
    <property type="match status" value="1"/>
</dbReference>
<evidence type="ECO:0000313" key="1">
    <source>
        <dbReference type="EMBL" id="SDO96169.1"/>
    </source>
</evidence>
<evidence type="ECO:0008006" key="3">
    <source>
        <dbReference type="Google" id="ProtNLM"/>
    </source>
</evidence>